<evidence type="ECO:0000313" key="2">
    <source>
        <dbReference type="EMBL" id="MDS1114287.1"/>
    </source>
</evidence>
<dbReference type="EMBL" id="JAVLUS010000008">
    <property type="protein sequence ID" value="MDS1114287.1"/>
    <property type="molecule type" value="Genomic_DNA"/>
</dbReference>
<dbReference type="InterPro" id="IPR006016">
    <property type="entry name" value="UspA"/>
</dbReference>
<dbReference type="InterPro" id="IPR014729">
    <property type="entry name" value="Rossmann-like_a/b/a_fold"/>
</dbReference>
<comment type="caution">
    <text evidence="2">The sequence shown here is derived from an EMBL/GenBank/DDBJ whole genome shotgun (WGS) entry which is preliminary data.</text>
</comment>
<dbReference type="Proteomes" id="UP001265083">
    <property type="component" value="Unassembled WGS sequence"/>
</dbReference>
<dbReference type="Gene3D" id="3.40.50.620">
    <property type="entry name" value="HUPs"/>
    <property type="match status" value="1"/>
</dbReference>
<dbReference type="SUPFAM" id="SSF52402">
    <property type="entry name" value="Adenine nucleotide alpha hydrolases-like"/>
    <property type="match status" value="1"/>
</dbReference>
<gene>
    <name evidence="2" type="ORF">RD149_10960</name>
</gene>
<organism evidence="2 3">
    <name type="scientific">Gordonia westfalica</name>
    <dbReference type="NCBI Taxonomy" id="158898"/>
    <lineage>
        <taxon>Bacteria</taxon>
        <taxon>Bacillati</taxon>
        <taxon>Actinomycetota</taxon>
        <taxon>Actinomycetes</taxon>
        <taxon>Mycobacteriales</taxon>
        <taxon>Gordoniaceae</taxon>
        <taxon>Gordonia</taxon>
    </lineage>
</organism>
<evidence type="ECO:0000313" key="3">
    <source>
        <dbReference type="Proteomes" id="UP001265083"/>
    </source>
</evidence>
<protein>
    <submittedName>
        <fullName evidence="2">Universal stress protein</fullName>
    </submittedName>
</protein>
<sequence>MRLLPGRNGSRWVASPENSELHGLSVGRPVLVGASGSEASRRAVKAAVRATGGTSDVILVCATRRSRRAEAPTGLHDALKDESYLLTGQATVAEQLRTARELAFWLGARSVATYSDLGDPVTVLHHAADRFGAGTVVLGTAGGRPGWTARALGRRLDPGIDLVVTDGAVHHRRRFEARQPSTWGIGWALPEKASRTALTT</sequence>
<name>A0ABU2GS44_9ACTN</name>
<accession>A0ABU2GS44</accession>
<dbReference type="Pfam" id="PF00582">
    <property type="entry name" value="Usp"/>
    <property type="match status" value="1"/>
</dbReference>
<evidence type="ECO:0000259" key="1">
    <source>
        <dbReference type="Pfam" id="PF00582"/>
    </source>
</evidence>
<dbReference type="RefSeq" id="WP_310950465.1">
    <property type="nucleotide sequence ID" value="NZ_JAVLUS010000008.1"/>
</dbReference>
<proteinExistence type="predicted"/>
<feature type="domain" description="UspA" evidence="1">
    <location>
        <begin position="28"/>
        <end position="148"/>
    </location>
</feature>
<reference evidence="2 3" key="1">
    <citation type="submission" date="2023-08" db="EMBL/GenBank/DDBJ databases">
        <title>Bioegradation of LLDPE and BLDPE plastic by marine bacteria from coast plastic debris.</title>
        <authorList>
            <person name="Rong Z."/>
        </authorList>
    </citation>
    <scope>NUCLEOTIDE SEQUENCE [LARGE SCALE GENOMIC DNA]</scope>
    <source>
        <strain evidence="2 3">Z-2</strain>
    </source>
</reference>
<keyword evidence="3" id="KW-1185">Reference proteome</keyword>
<dbReference type="CDD" id="cd00293">
    <property type="entry name" value="USP-like"/>
    <property type="match status" value="1"/>
</dbReference>